<evidence type="ECO:0000256" key="3">
    <source>
        <dbReference type="ARBA" id="ARBA00022448"/>
    </source>
</evidence>
<keyword evidence="7 10" id="KW-0406">Ion transport</keyword>
<proteinExistence type="inferred from homology"/>
<organism evidence="12 13">
    <name type="scientific">Kocuria marina subsp. indica</name>
    <dbReference type="NCBI Taxonomy" id="1049583"/>
    <lineage>
        <taxon>Bacteria</taxon>
        <taxon>Bacillati</taxon>
        <taxon>Actinomycetota</taxon>
        <taxon>Actinomycetes</taxon>
        <taxon>Micrococcales</taxon>
        <taxon>Micrococcaceae</taxon>
        <taxon>Kocuria</taxon>
    </lineage>
</organism>
<evidence type="ECO:0000256" key="10">
    <source>
        <dbReference type="HAMAP-Rule" id="MF_00115"/>
    </source>
</evidence>
<dbReference type="Gene3D" id="1.10.1200.120">
    <property type="entry name" value="Large-conductance mechanosensitive channel, MscL, domain 1"/>
    <property type="match status" value="1"/>
</dbReference>
<dbReference type="RefSeq" id="WP_085106415.1">
    <property type="nucleotide sequence ID" value="NZ_FXAC01000004.1"/>
</dbReference>
<feature type="transmembrane region" description="Helical" evidence="10">
    <location>
        <begin position="67"/>
        <end position="92"/>
    </location>
</feature>
<comment type="caution">
    <text evidence="10">Lacks conserved residue(s) required for the propagation of feature annotation.</text>
</comment>
<evidence type="ECO:0000313" key="13">
    <source>
        <dbReference type="Proteomes" id="UP000192929"/>
    </source>
</evidence>
<keyword evidence="4 10" id="KW-1003">Cell membrane</keyword>
<accession>A0A1X7CLQ1</accession>
<comment type="function">
    <text evidence="10">Channel that opens in response to stretch forces in the membrane lipid bilayer. May participate in the regulation of osmotic pressure changes within the cell.</text>
</comment>
<keyword evidence="9 10" id="KW-0407">Ion channel</keyword>
<dbReference type="GO" id="GO:0008381">
    <property type="term" value="F:mechanosensitive monoatomic ion channel activity"/>
    <property type="evidence" value="ECO:0007669"/>
    <property type="project" value="UniProtKB-UniRule"/>
</dbReference>
<protein>
    <recommendedName>
        <fullName evidence="10">Large-conductance mechanosensitive channel</fullName>
    </recommendedName>
</protein>
<evidence type="ECO:0000256" key="8">
    <source>
        <dbReference type="ARBA" id="ARBA00023136"/>
    </source>
</evidence>
<dbReference type="InterPro" id="IPR037673">
    <property type="entry name" value="MSC/AndL"/>
</dbReference>
<comment type="subunit">
    <text evidence="10">Homopentamer.</text>
</comment>
<dbReference type="EMBL" id="FXAC01000004">
    <property type="protein sequence ID" value="SME98952.1"/>
    <property type="molecule type" value="Genomic_DNA"/>
</dbReference>
<evidence type="ECO:0000256" key="1">
    <source>
        <dbReference type="ARBA" id="ARBA00004651"/>
    </source>
</evidence>
<evidence type="ECO:0000256" key="7">
    <source>
        <dbReference type="ARBA" id="ARBA00023065"/>
    </source>
</evidence>
<dbReference type="Pfam" id="PF01741">
    <property type="entry name" value="MscL"/>
    <property type="match status" value="1"/>
</dbReference>
<comment type="similarity">
    <text evidence="2 10">Belongs to the MscL family.</text>
</comment>
<keyword evidence="13" id="KW-1185">Reference proteome</keyword>
<sequence>MLSGFKEFIMKGNVMDLAVAVIIGAAFSKIVNALVENVLMPAISGLVGSPNFDNFAAVTFNGNQVKFGVLLTAIVNFLLIAAAVYFCIVLPMNKMIERRNRRLGIEPTDEPADPNTVLLTEIRDALTGHNADALRTDGTQTGLSGQPGTTGGTIR</sequence>
<keyword evidence="3 10" id="KW-0813">Transport</keyword>
<dbReference type="PRINTS" id="PR01264">
    <property type="entry name" value="MECHCHANNEL"/>
</dbReference>
<dbReference type="GO" id="GO:0005886">
    <property type="term" value="C:plasma membrane"/>
    <property type="evidence" value="ECO:0007669"/>
    <property type="project" value="UniProtKB-SubCell"/>
</dbReference>
<evidence type="ECO:0000256" key="9">
    <source>
        <dbReference type="ARBA" id="ARBA00023303"/>
    </source>
</evidence>
<evidence type="ECO:0000256" key="11">
    <source>
        <dbReference type="SAM" id="MobiDB-lite"/>
    </source>
</evidence>
<keyword evidence="5 10" id="KW-0812">Transmembrane</keyword>
<dbReference type="HAMAP" id="MF_00115">
    <property type="entry name" value="MscL"/>
    <property type="match status" value="1"/>
</dbReference>
<gene>
    <name evidence="10" type="primary">mscL</name>
    <name evidence="12" type="ORF">SAMN06296028_10475</name>
</gene>
<evidence type="ECO:0000256" key="6">
    <source>
        <dbReference type="ARBA" id="ARBA00022989"/>
    </source>
</evidence>
<evidence type="ECO:0000256" key="5">
    <source>
        <dbReference type="ARBA" id="ARBA00022692"/>
    </source>
</evidence>
<dbReference type="AlphaFoldDB" id="A0A1X7CLQ1"/>
<dbReference type="SUPFAM" id="SSF81330">
    <property type="entry name" value="Gated mechanosensitive channel"/>
    <property type="match status" value="1"/>
</dbReference>
<feature type="compositionally biased region" description="Polar residues" evidence="11">
    <location>
        <begin position="137"/>
        <end position="147"/>
    </location>
</feature>
<feature type="region of interest" description="Disordered" evidence="11">
    <location>
        <begin position="132"/>
        <end position="155"/>
    </location>
</feature>
<dbReference type="InterPro" id="IPR036019">
    <property type="entry name" value="MscL_channel"/>
</dbReference>
<evidence type="ECO:0000256" key="4">
    <source>
        <dbReference type="ARBA" id="ARBA00022475"/>
    </source>
</evidence>
<name>A0A1X7CLQ1_9MICC</name>
<comment type="subcellular location">
    <subcellularLocation>
        <location evidence="1 10">Cell membrane</location>
        <topology evidence="1 10">Multi-pass membrane protein</topology>
    </subcellularLocation>
</comment>
<dbReference type="InterPro" id="IPR001185">
    <property type="entry name" value="MS_channel"/>
</dbReference>
<dbReference type="InterPro" id="IPR019823">
    <property type="entry name" value="Mechanosensitive_channel_CS"/>
</dbReference>
<dbReference type="NCBIfam" id="TIGR00220">
    <property type="entry name" value="mscL"/>
    <property type="match status" value="1"/>
</dbReference>
<keyword evidence="6 10" id="KW-1133">Transmembrane helix</keyword>
<evidence type="ECO:0000313" key="12">
    <source>
        <dbReference type="EMBL" id="SME98952.1"/>
    </source>
</evidence>
<dbReference type="PANTHER" id="PTHR30266">
    <property type="entry name" value="MECHANOSENSITIVE CHANNEL MSCL"/>
    <property type="match status" value="1"/>
</dbReference>
<reference evidence="13" key="1">
    <citation type="submission" date="2017-04" db="EMBL/GenBank/DDBJ databases">
        <authorList>
            <person name="Varghese N."/>
            <person name="Submissions S."/>
        </authorList>
    </citation>
    <scope>NUCLEOTIDE SEQUENCE [LARGE SCALE GENOMIC DNA]</scope>
    <source>
        <strain evidence="13">NIO-1021</strain>
    </source>
</reference>
<dbReference type="Proteomes" id="UP000192929">
    <property type="component" value="Unassembled WGS sequence"/>
</dbReference>
<keyword evidence="8 10" id="KW-0472">Membrane</keyword>
<dbReference type="PROSITE" id="PS01327">
    <property type="entry name" value="MSCL"/>
    <property type="match status" value="1"/>
</dbReference>
<evidence type="ECO:0000256" key="2">
    <source>
        <dbReference type="ARBA" id="ARBA00007254"/>
    </source>
</evidence>
<dbReference type="PANTHER" id="PTHR30266:SF2">
    <property type="entry name" value="LARGE-CONDUCTANCE MECHANOSENSITIVE CHANNEL"/>
    <property type="match status" value="1"/>
</dbReference>